<dbReference type="PANTHER" id="PTHR33939:SF1">
    <property type="entry name" value="DUF4371 DOMAIN-CONTAINING PROTEIN"/>
    <property type="match status" value="1"/>
</dbReference>
<comment type="caution">
    <text evidence="1">The sequence shown here is derived from an EMBL/GenBank/DDBJ whole genome shotgun (WGS) entry which is preliminary data.</text>
</comment>
<dbReference type="InterPro" id="IPR036397">
    <property type="entry name" value="RNaseH_sf"/>
</dbReference>
<evidence type="ECO:0000313" key="1">
    <source>
        <dbReference type="EMBL" id="KAG2991288.1"/>
    </source>
</evidence>
<dbReference type="EMBL" id="RCML01000104">
    <property type="protein sequence ID" value="KAG2991288.1"/>
    <property type="molecule type" value="Genomic_DNA"/>
</dbReference>
<organism evidence="1 2">
    <name type="scientific">Phytophthora cactorum</name>
    <dbReference type="NCBI Taxonomy" id="29920"/>
    <lineage>
        <taxon>Eukaryota</taxon>
        <taxon>Sar</taxon>
        <taxon>Stramenopiles</taxon>
        <taxon>Oomycota</taxon>
        <taxon>Peronosporomycetes</taxon>
        <taxon>Peronosporales</taxon>
        <taxon>Peronosporaceae</taxon>
        <taxon>Phytophthora</taxon>
    </lineage>
</organism>
<dbReference type="Proteomes" id="UP000697107">
    <property type="component" value="Unassembled WGS sequence"/>
</dbReference>
<name>A0A8T1GLL8_9STRA</name>
<evidence type="ECO:0008006" key="3">
    <source>
        <dbReference type="Google" id="ProtNLM"/>
    </source>
</evidence>
<dbReference type="Gene3D" id="3.30.420.10">
    <property type="entry name" value="Ribonuclease H-like superfamily/Ribonuclease H"/>
    <property type="match status" value="1"/>
</dbReference>
<dbReference type="AlphaFoldDB" id="A0A8T1GLL8"/>
<protein>
    <recommendedName>
        <fullName evidence="3">Tc1-like transposase DDE domain-containing protein</fullName>
    </recommendedName>
</protein>
<dbReference type="PANTHER" id="PTHR33939">
    <property type="entry name" value="PROTEIN CBG22215"/>
    <property type="match status" value="1"/>
</dbReference>
<dbReference type="VEuPathDB" id="FungiDB:PC110_g14258"/>
<gene>
    <name evidence="1" type="ORF">PC118_g5174</name>
</gene>
<evidence type="ECO:0000313" key="2">
    <source>
        <dbReference type="Proteomes" id="UP000697107"/>
    </source>
</evidence>
<dbReference type="GO" id="GO:0003676">
    <property type="term" value="F:nucleic acid binding"/>
    <property type="evidence" value="ECO:0007669"/>
    <property type="project" value="InterPro"/>
</dbReference>
<reference evidence="1" key="1">
    <citation type="submission" date="2018-10" db="EMBL/GenBank/DDBJ databases">
        <title>Effector identification in a new, highly contiguous assembly of the strawberry crown rot pathogen Phytophthora cactorum.</title>
        <authorList>
            <person name="Armitage A.D."/>
            <person name="Nellist C.F."/>
            <person name="Bates H."/>
            <person name="Vickerstaff R.J."/>
            <person name="Harrison R.J."/>
        </authorList>
    </citation>
    <scope>NUCLEOTIDE SEQUENCE</scope>
    <source>
        <strain evidence="1">P415</strain>
    </source>
</reference>
<accession>A0A8T1GLL8</accession>
<dbReference type="VEuPathDB" id="FungiDB:PC110_g6916"/>
<sequence>MQHRHQLSPEEKTLVCNVYDYFVAEAKEGRSGGRNSCQRTKEATRFGKNTIFRVLRARNINPDTDFVESTAPSARGRKKLYNESDLNVIVREYVTAQNKAIKPTTAQLICNHIEGVVGKCYNVRTMRVWLNDMGFRHLRGQQRHYLAETTGNVAFQATYLQRRLSNRDPRNHPIQPEVFLDESCCNVNHVTGKTWLNEDKIRISKSGRGARICIVGAGIVTRNGSIIQGEFVTGSLVHWSSAKKSVVTKLCVTLKQYGECIIHMDGASYHKRQEDPAPTRRTLKADIQMWLFRNHIDFEPSWFIPQLLELVKAHKSKLNYVSHRIANEQGHYLLDTPPYRPELQHI</sequence>
<proteinExistence type="predicted"/>